<dbReference type="NCBIfam" id="NF003439">
    <property type="entry name" value="PRK04968.1"/>
    <property type="match status" value="1"/>
</dbReference>
<evidence type="ECO:0000256" key="3">
    <source>
        <dbReference type="ARBA" id="ARBA00023136"/>
    </source>
</evidence>
<dbReference type="EMBL" id="QGHF01000003">
    <property type="protein sequence ID" value="PWK98717.1"/>
    <property type="molecule type" value="Genomic_DNA"/>
</dbReference>
<dbReference type="InterPro" id="IPR038228">
    <property type="entry name" value="Syd_sf"/>
</dbReference>
<dbReference type="Gene3D" id="3.40.1580.20">
    <property type="entry name" value="Syd protein"/>
    <property type="match status" value="1"/>
</dbReference>
<evidence type="ECO:0000313" key="6">
    <source>
        <dbReference type="Proteomes" id="UP000245981"/>
    </source>
</evidence>
<reference evidence="5 6" key="1">
    <citation type="submission" date="2018-05" db="EMBL/GenBank/DDBJ databases">
        <title>Genomic Encyclopedia of Type Strains, Phase IV (KMG-V): Genome sequencing to study the core and pangenomes of soil and plant-associated prokaryotes.</title>
        <authorList>
            <person name="Whitman W."/>
        </authorList>
    </citation>
    <scope>NUCLEOTIDE SEQUENCE [LARGE SCALE GENOMIC DNA]</scope>
    <source>
        <strain evidence="5 6">PNA 200-10</strain>
    </source>
</reference>
<comment type="function">
    <text evidence="4">Interacts with the SecY protein in vivo. May bind preferentially to an uncomplexed state of SecY, thus functioning either as a chelating agent for excess SecY in the cell or as a regulatory factor that negatively controls the translocase function.</text>
</comment>
<organism evidence="5 6">
    <name type="scientific">Pantoea allii</name>
    <dbReference type="NCBI Taxonomy" id="574096"/>
    <lineage>
        <taxon>Bacteria</taxon>
        <taxon>Pseudomonadati</taxon>
        <taxon>Pseudomonadota</taxon>
        <taxon>Gammaproteobacteria</taxon>
        <taxon>Enterobacterales</taxon>
        <taxon>Erwiniaceae</taxon>
        <taxon>Pantoea</taxon>
    </lineage>
</organism>
<accession>A0A2V2BJ44</accession>
<dbReference type="GO" id="GO:0009898">
    <property type="term" value="C:cytoplasmic side of plasma membrane"/>
    <property type="evidence" value="ECO:0007669"/>
    <property type="project" value="InterPro"/>
</dbReference>
<dbReference type="STRING" id="574096.HA38_11205"/>
<comment type="caution">
    <text evidence="5">The sequence shown here is derived from an EMBL/GenBank/DDBJ whole genome shotgun (WGS) entry which is preliminary data.</text>
</comment>
<evidence type="ECO:0000313" key="5">
    <source>
        <dbReference type="EMBL" id="PWK98717.1"/>
    </source>
</evidence>
<keyword evidence="1 4" id="KW-1003">Cell membrane</keyword>
<dbReference type="CDD" id="cd16323">
    <property type="entry name" value="Syd"/>
    <property type="match status" value="1"/>
</dbReference>
<dbReference type="HAMAP" id="MF_01104">
    <property type="entry name" value="Syd"/>
    <property type="match status" value="1"/>
</dbReference>
<gene>
    <name evidence="4" type="primary">syd</name>
    <name evidence="5" type="ORF">C7431_103492</name>
</gene>
<evidence type="ECO:0000256" key="2">
    <source>
        <dbReference type="ARBA" id="ARBA00022519"/>
    </source>
</evidence>
<evidence type="ECO:0000256" key="1">
    <source>
        <dbReference type="ARBA" id="ARBA00022475"/>
    </source>
</evidence>
<dbReference type="RefSeq" id="WP_109717022.1">
    <property type="nucleotide sequence ID" value="NZ_QGHF01000003.1"/>
</dbReference>
<comment type="similarity">
    <text evidence="4">Belongs to the Syd family.</text>
</comment>
<dbReference type="Proteomes" id="UP000245981">
    <property type="component" value="Unassembled WGS sequence"/>
</dbReference>
<evidence type="ECO:0000256" key="4">
    <source>
        <dbReference type="HAMAP-Rule" id="MF_01104"/>
    </source>
</evidence>
<protein>
    <recommendedName>
        <fullName evidence="4">Protein Syd</fullName>
    </recommendedName>
</protein>
<dbReference type="AlphaFoldDB" id="A0A2V2BJ44"/>
<keyword evidence="3 4" id="KW-0472">Membrane</keyword>
<sequence>MMQQTADALIDFTTRYCQHWQQDYGHAPASSDLYGVPSPCLLENRGERALWQPQPFSLPPSLDAVERALEIQLDPQITAFYTSQFAGDMRASYEQNRLTLLQVWSEEDFVRLQENLIGHLVMQRRLKQAPTLFISTTDSEENIISLCNISGNVILETPGQKKRATLASDIPSFLNNLQPLSD</sequence>
<keyword evidence="2 4" id="KW-0997">Cell inner membrane</keyword>
<dbReference type="InterPro" id="IPR009948">
    <property type="entry name" value="Syd"/>
</dbReference>
<dbReference type="OrthoDB" id="5599437at2"/>
<comment type="subcellular location">
    <subcellularLocation>
        <location evidence="4">Cell inner membrane</location>
        <topology evidence="4">Peripheral membrane protein</topology>
        <orientation evidence="4">Cytoplasmic side</orientation>
    </subcellularLocation>
    <text evidence="4">Loosely associated with the cytoplasmic side of the inner membrane, probably via SecY.</text>
</comment>
<name>A0A2V2BJ44_9GAMM</name>
<dbReference type="Pfam" id="PF07348">
    <property type="entry name" value="Syd"/>
    <property type="match status" value="1"/>
</dbReference>
<proteinExistence type="inferred from homology"/>